<dbReference type="InterPro" id="IPR017853">
    <property type="entry name" value="GH"/>
</dbReference>
<gene>
    <name evidence="1" type="ORF">C7M51_03838</name>
</gene>
<evidence type="ECO:0000313" key="1">
    <source>
        <dbReference type="EMBL" id="QHM73491.1"/>
    </source>
</evidence>
<evidence type="ECO:0000313" key="2">
    <source>
        <dbReference type="Proteomes" id="UP000464053"/>
    </source>
</evidence>
<dbReference type="SUPFAM" id="SSF51445">
    <property type="entry name" value="(Trans)glycosidases"/>
    <property type="match status" value="1"/>
</dbReference>
<dbReference type="EMBL" id="CP028271">
    <property type="protein sequence ID" value="QHM73491.1"/>
    <property type="molecule type" value="Genomic_DNA"/>
</dbReference>
<dbReference type="KEGG" id="mint:C7M51_03838"/>
<dbReference type="EC" id="2.4.1.329" evidence="1"/>
<dbReference type="SUPFAM" id="SSF51011">
    <property type="entry name" value="Glycosyl hydrolase domain"/>
    <property type="match status" value="1"/>
</dbReference>
<dbReference type="Proteomes" id="UP000464053">
    <property type="component" value="Chromosome"/>
</dbReference>
<organism evidence="1 2">
    <name type="scientific">Mixta intestinalis</name>
    <dbReference type="NCBI Taxonomy" id="1615494"/>
    <lineage>
        <taxon>Bacteria</taxon>
        <taxon>Pseudomonadati</taxon>
        <taxon>Pseudomonadota</taxon>
        <taxon>Gammaproteobacteria</taxon>
        <taxon>Enterobacterales</taxon>
        <taxon>Erwiniaceae</taxon>
        <taxon>Mixta</taxon>
    </lineage>
</organism>
<dbReference type="GO" id="GO:0016757">
    <property type="term" value="F:glycosyltransferase activity"/>
    <property type="evidence" value="ECO:0007669"/>
    <property type="project" value="UniProtKB-KW"/>
</dbReference>
<dbReference type="Gene3D" id="3.20.20.80">
    <property type="entry name" value="Glycosidases"/>
    <property type="match status" value="1"/>
</dbReference>
<name>A0A6P1Q4X5_9GAMM</name>
<protein>
    <submittedName>
        <fullName evidence="1">Sucrose 6(F)-phosphate phosphorylase</fullName>
        <ecNumber evidence="1">2.4.1.329</ecNumber>
    </submittedName>
</protein>
<keyword evidence="1" id="KW-0328">Glycosyltransferase</keyword>
<sequence length="209" mass="23582">MRDLALEGALVSYKNNPDGTTSPYEINVTLMDALSKQDDDDDTRIRRFMLAHAILLAFPGVPAIYIQSILGSRNDNEGVKVAGHNRAINREKYALSFIEKALAGGDYLRQQIFNRLSALIQLRTRQPAFHPDNPLEILDGDNRLLIMRRYTPDRENGLLCLFNLSSKSVDASLPEAKKYRDIVEQRVIDGARPVTLAPWGYLWLKGQQA</sequence>
<keyword evidence="1" id="KW-0808">Transferase</keyword>
<accession>A0A6P1Q4X5</accession>
<proteinExistence type="predicted"/>
<reference evidence="1 2" key="1">
    <citation type="submission" date="2018-03" db="EMBL/GenBank/DDBJ databases">
        <title>Pantoea intestinalis SRCM103226 isolated form the mealworm.</title>
        <authorList>
            <person name="Jeong D.-Y."/>
            <person name="Kim J.W."/>
        </authorList>
    </citation>
    <scope>NUCLEOTIDE SEQUENCE [LARGE SCALE GENOMIC DNA]</scope>
    <source>
        <strain evidence="1 2">SRCM103226</strain>
    </source>
</reference>
<keyword evidence="2" id="KW-1185">Reference proteome</keyword>
<dbReference type="AlphaFoldDB" id="A0A6P1Q4X5"/>